<gene>
    <name evidence="2" type="ORF">T190423A01A_40095</name>
</gene>
<evidence type="ECO:0000313" key="2">
    <source>
        <dbReference type="EMBL" id="CAL2103502.1"/>
    </source>
</evidence>
<evidence type="ECO:0000256" key="1">
    <source>
        <dbReference type="SAM" id="SignalP"/>
    </source>
</evidence>
<dbReference type="PROSITE" id="PS51257">
    <property type="entry name" value="PROKAR_LIPOPROTEIN"/>
    <property type="match status" value="1"/>
</dbReference>
<dbReference type="RefSeq" id="WP_348717708.1">
    <property type="nucleotide sequence ID" value="NZ_CAXJIO010000013.1"/>
</dbReference>
<proteinExistence type="predicted"/>
<feature type="signal peptide" evidence="1">
    <location>
        <begin position="1"/>
        <end position="18"/>
    </location>
</feature>
<sequence>MKKHFTLLSLALTLLIIACGKDDTDNINNNKFDKVYVLSNEIIAEESTLSLWNQRKTTIVSNGNTIGDKVLVANNDTYILGSKYNPTTKQKESRIWKNGKETAIPKDLYIFDFLVINNDIYIVGKEVSNTLGFKSKLVLFKNNQPTYLTDGNSELSSSFRVFIENSNVYVLGALNEGNKNLLKLWKNNEPHNITDGTKNILPIDFFVKNNTTYILASEYNGASYTPKLWINDESKKVVSNEDFAPIKVFVENETLYIAGHSKSNVVSKSSIGIPGPQVLVNGKVISIGNNKDAGITSLFVKNSKIYVSLIEPNSNKVMVSKLWADGEVIDISNGTTHTFSRSVFVE</sequence>
<accession>A0ABM9PD08</accession>
<name>A0ABM9PD08_9FLAO</name>
<evidence type="ECO:0000313" key="3">
    <source>
        <dbReference type="Proteomes" id="UP001497527"/>
    </source>
</evidence>
<evidence type="ECO:0008006" key="4">
    <source>
        <dbReference type="Google" id="ProtNLM"/>
    </source>
</evidence>
<reference evidence="2 3" key="1">
    <citation type="submission" date="2024-05" db="EMBL/GenBank/DDBJ databases">
        <authorList>
            <person name="Duchaud E."/>
        </authorList>
    </citation>
    <scope>NUCLEOTIDE SEQUENCE [LARGE SCALE GENOMIC DNA]</scope>
    <source>
        <strain evidence="2">Ena-SAMPLE-TAB-13-05-2024-13:56:06:370-140308</strain>
    </source>
</reference>
<feature type="chain" id="PRO_5045196631" description="Lipoprotein" evidence="1">
    <location>
        <begin position="19"/>
        <end position="346"/>
    </location>
</feature>
<dbReference type="Proteomes" id="UP001497527">
    <property type="component" value="Unassembled WGS sequence"/>
</dbReference>
<organism evidence="2 3">
    <name type="scientific">Tenacibaculum polynesiense</name>
    <dbReference type="NCBI Taxonomy" id="3137857"/>
    <lineage>
        <taxon>Bacteria</taxon>
        <taxon>Pseudomonadati</taxon>
        <taxon>Bacteroidota</taxon>
        <taxon>Flavobacteriia</taxon>
        <taxon>Flavobacteriales</taxon>
        <taxon>Flavobacteriaceae</taxon>
        <taxon>Tenacibaculum</taxon>
    </lineage>
</organism>
<keyword evidence="1" id="KW-0732">Signal</keyword>
<protein>
    <recommendedName>
        <fullName evidence="4">Lipoprotein</fullName>
    </recommendedName>
</protein>
<dbReference type="EMBL" id="CAXJIO010000013">
    <property type="protein sequence ID" value="CAL2103502.1"/>
    <property type="molecule type" value="Genomic_DNA"/>
</dbReference>
<keyword evidence="3" id="KW-1185">Reference proteome</keyword>
<comment type="caution">
    <text evidence="2">The sequence shown here is derived from an EMBL/GenBank/DDBJ whole genome shotgun (WGS) entry which is preliminary data.</text>
</comment>